<dbReference type="GO" id="GO:0005737">
    <property type="term" value="C:cytoplasm"/>
    <property type="evidence" value="ECO:0007669"/>
    <property type="project" value="InterPro"/>
</dbReference>
<protein>
    <submittedName>
        <fullName evidence="2">Type I toxin-antitoxin system SymE family toxin</fullName>
    </submittedName>
</protein>
<dbReference type="AlphaFoldDB" id="A0A9X2W735"/>
<proteinExistence type="predicted"/>
<dbReference type="GO" id="GO:0016070">
    <property type="term" value="P:RNA metabolic process"/>
    <property type="evidence" value="ECO:0007669"/>
    <property type="project" value="InterPro"/>
</dbReference>
<name>A0A9X2W735_9ENTR</name>
<dbReference type="Pfam" id="PF08845">
    <property type="entry name" value="SymE_toxin"/>
    <property type="match status" value="1"/>
</dbReference>
<sequence>MIILPPLMATYYSRTPGLYLKGDWLTEAGFGTDTSVTIAVERRQLVIRPLAE</sequence>
<dbReference type="Proteomes" id="UP001150641">
    <property type="component" value="Unassembled WGS sequence"/>
</dbReference>
<dbReference type="RefSeq" id="WP_271123112.1">
    <property type="nucleotide sequence ID" value="NZ_JALHAN010000065.1"/>
</dbReference>
<evidence type="ECO:0000313" key="2">
    <source>
        <dbReference type="EMBL" id="MCT4702338.1"/>
    </source>
</evidence>
<keyword evidence="3" id="KW-1185">Reference proteome</keyword>
<dbReference type="EMBL" id="JALHAP010000078">
    <property type="protein sequence ID" value="MCT4702338.1"/>
    <property type="molecule type" value="Genomic_DNA"/>
</dbReference>
<feature type="domain" description="Toxin SymE-like" evidence="1">
    <location>
        <begin position="12"/>
        <end position="49"/>
    </location>
</feature>
<dbReference type="GO" id="GO:0016788">
    <property type="term" value="F:hydrolase activity, acting on ester bonds"/>
    <property type="evidence" value="ECO:0007669"/>
    <property type="project" value="InterPro"/>
</dbReference>
<evidence type="ECO:0000313" key="3">
    <source>
        <dbReference type="Proteomes" id="UP001150641"/>
    </source>
</evidence>
<organism evidence="2 3">
    <name type="scientific">Dryocola boscaweniae</name>
    <dbReference type="NCBI Taxonomy" id="2925397"/>
    <lineage>
        <taxon>Bacteria</taxon>
        <taxon>Pseudomonadati</taxon>
        <taxon>Pseudomonadota</taxon>
        <taxon>Gammaproteobacteria</taxon>
        <taxon>Enterobacterales</taxon>
        <taxon>Enterobacteriaceae</taxon>
        <taxon>Dryocola</taxon>
    </lineage>
</organism>
<evidence type="ECO:0000259" key="1">
    <source>
        <dbReference type="Pfam" id="PF08845"/>
    </source>
</evidence>
<reference evidence="2" key="1">
    <citation type="submission" date="2022-03" db="EMBL/GenBank/DDBJ databases">
        <title>Proposal of a novel genus Dryocolo and two novel species.</title>
        <authorList>
            <person name="Maddock D.W."/>
            <person name="Brady C.L."/>
            <person name="Denman S."/>
            <person name="Arnold D."/>
        </authorList>
    </citation>
    <scope>NUCLEOTIDE SEQUENCE</scope>
    <source>
        <strain evidence="2">H6W4</strain>
    </source>
</reference>
<dbReference type="InterPro" id="IPR014944">
    <property type="entry name" value="Toxin_SymE-like"/>
</dbReference>
<accession>A0A9X2W735</accession>
<comment type="caution">
    <text evidence="2">The sequence shown here is derived from an EMBL/GenBank/DDBJ whole genome shotgun (WGS) entry which is preliminary data.</text>
</comment>
<gene>
    <name evidence="2" type="ORF">MUA00_11105</name>
</gene>
<dbReference type="GO" id="GO:0003723">
    <property type="term" value="F:RNA binding"/>
    <property type="evidence" value="ECO:0007669"/>
    <property type="project" value="InterPro"/>
</dbReference>